<proteinExistence type="predicted"/>
<sequence length="164" mass="17976">MGCSSMTSMTCKATPAHQDVVDQQRPVTPVAGKEQWTGRTWSSPDLWLFQKPLLHCRISMHVSLSAPANLLALNSTSFTYCKDERTKGEHQEMLEIEESGEGKDVGGRKMKDYFKAFHTEENIISSPATGLGEENITSSPVTGLSEQNLISFPATGLGEENIIS</sequence>
<accession>A0ABQ9DKR1</accession>
<organism evidence="1 2">
    <name type="scientific">Willisornis vidua</name>
    <name type="common">Xingu scale-backed antbird</name>
    <dbReference type="NCBI Taxonomy" id="1566151"/>
    <lineage>
        <taxon>Eukaryota</taxon>
        <taxon>Metazoa</taxon>
        <taxon>Chordata</taxon>
        <taxon>Craniata</taxon>
        <taxon>Vertebrata</taxon>
        <taxon>Euteleostomi</taxon>
        <taxon>Archelosauria</taxon>
        <taxon>Archosauria</taxon>
        <taxon>Dinosauria</taxon>
        <taxon>Saurischia</taxon>
        <taxon>Theropoda</taxon>
        <taxon>Coelurosauria</taxon>
        <taxon>Aves</taxon>
        <taxon>Neognathae</taxon>
        <taxon>Neoaves</taxon>
        <taxon>Telluraves</taxon>
        <taxon>Australaves</taxon>
        <taxon>Passeriformes</taxon>
        <taxon>Thamnophilidae</taxon>
        <taxon>Willisornis</taxon>
    </lineage>
</organism>
<dbReference type="EMBL" id="WHWB01032695">
    <property type="protein sequence ID" value="KAJ7424389.1"/>
    <property type="molecule type" value="Genomic_DNA"/>
</dbReference>
<comment type="caution">
    <text evidence="1">The sequence shown here is derived from an EMBL/GenBank/DDBJ whole genome shotgun (WGS) entry which is preliminary data.</text>
</comment>
<name>A0ABQ9DKR1_9PASS</name>
<evidence type="ECO:0000313" key="2">
    <source>
        <dbReference type="Proteomes" id="UP001145742"/>
    </source>
</evidence>
<keyword evidence="2" id="KW-1185">Reference proteome</keyword>
<protein>
    <submittedName>
        <fullName evidence="1">Uncharacterized protein</fullName>
    </submittedName>
</protein>
<gene>
    <name evidence="1" type="ORF">WISP_29000</name>
</gene>
<reference evidence="1" key="1">
    <citation type="submission" date="2019-10" db="EMBL/GenBank/DDBJ databases">
        <authorList>
            <person name="Soares A.E.R."/>
            <person name="Aleixo A."/>
            <person name="Schneider P."/>
            <person name="Miyaki C.Y."/>
            <person name="Schneider M.P."/>
            <person name="Mello C."/>
            <person name="Vasconcelos A.T.R."/>
        </authorList>
    </citation>
    <scope>NUCLEOTIDE SEQUENCE</scope>
    <source>
        <tissue evidence="1">Muscle</tissue>
    </source>
</reference>
<evidence type="ECO:0000313" key="1">
    <source>
        <dbReference type="EMBL" id="KAJ7424389.1"/>
    </source>
</evidence>
<dbReference type="Proteomes" id="UP001145742">
    <property type="component" value="Unassembled WGS sequence"/>
</dbReference>